<dbReference type="GeneID" id="28817603"/>
<feature type="transmembrane region" description="Helical" evidence="1">
    <location>
        <begin position="6"/>
        <end position="23"/>
    </location>
</feature>
<dbReference type="InParanoid" id="A0A194XE68"/>
<evidence type="ECO:0000313" key="2">
    <source>
        <dbReference type="EMBL" id="KUJ18439.1"/>
    </source>
</evidence>
<sequence>MKVFRPIYHALIIVHLCYLLFAVKFSHFPKASCIGGLDIFPSIRKVDILSSIHFTSTGLAPPPPRCLYIGDQY</sequence>
<protein>
    <submittedName>
        <fullName evidence="2">Uncharacterized protein</fullName>
    </submittedName>
</protein>
<keyword evidence="1" id="KW-1133">Transmembrane helix</keyword>
<dbReference type="AlphaFoldDB" id="A0A194XE68"/>
<gene>
    <name evidence="2" type="ORF">LY89DRAFT_48881</name>
</gene>
<keyword evidence="1" id="KW-0472">Membrane</keyword>
<reference evidence="2 3" key="1">
    <citation type="submission" date="2015-10" db="EMBL/GenBank/DDBJ databases">
        <title>Full genome of DAOMC 229536 Phialocephala scopiformis, a fungal endophyte of spruce producing the potent anti-insectan compound rugulosin.</title>
        <authorList>
            <consortium name="DOE Joint Genome Institute"/>
            <person name="Walker A.K."/>
            <person name="Frasz S.L."/>
            <person name="Seifert K.A."/>
            <person name="Miller J.D."/>
            <person name="Mondo S.J."/>
            <person name="Labutti K."/>
            <person name="Lipzen A."/>
            <person name="Dockter R."/>
            <person name="Kennedy M."/>
            <person name="Grigoriev I.V."/>
            <person name="Spatafora J.W."/>
        </authorList>
    </citation>
    <scope>NUCLEOTIDE SEQUENCE [LARGE SCALE GENOMIC DNA]</scope>
    <source>
        <strain evidence="2 3">CBS 120377</strain>
    </source>
</reference>
<evidence type="ECO:0000313" key="3">
    <source>
        <dbReference type="Proteomes" id="UP000070700"/>
    </source>
</evidence>
<keyword evidence="1" id="KW-0812">Transmembrane</keyword>
<keyword evidence="3" id="KW-1185">Reference proteome</keyword>
<dbReference type="RefSeq" id="XP_018072794.1">
    <property type="nucleotide sequence ID" value="XM_018207877.1"/>
</dbReference>
<organism evidence="2 3">
    <name type="scientific">Mollisia scopiformis</name>
    <name type="common">Conifer needle endophyte fungus</name>
    <name type="synonym">Phialocephala scopiformis</name>
    <dbReference type="NCBI Taxonomy" id="149040"/>
    <lineage>
        <taxon>Eukaryota</taxon>
        <taxon>Fungi</taxon>
        <taxon>Dikarya</taxon>
        <taxon>Ascomycota</taxon>
        <taxon>Pezizomycotina</taxon>
        <taxon>Leotiomycetes</taxon>
        <taxon>Helotiales</taxon>
        <taxon>Mollisiaceae</taxon>
        <taxon>Mollisia</taxon>
    </lineage>
</organism>
<dbReference type="EMBL" id="KQ947413">
    <property type="protein sequence ID" value="KUJ18439.1"/>
    <property type="molecule type" value="Genomic_DNA"/>
</dbReference>
<accession>A0A194XE68</accession>
<dbReference type="KEGG" id="psco:LY89DRAFT_48881"/>
<dbReference type="Proteomes" id="UP000070700">
    <property type="component" value="Unassembled WGS sequence"/>
</dbReference>
<evidence type="ECO:0000256" key="1">
    <source>
        <dbReference type="SAM" id="Phobius"/>
    </source>
</evidence>
<name>A0A194XE68_MOLSC</name>
<proteinExistence type="predicted"/>